<evidence type="ECO:0000313" key="2">
    <source>
        <dbReference type="EMBL" id="GGJ54958.1"/>
    </source>
</evidence>
<dbReference type="InterPro" id="IPR011009">
    <property type="entry name" value="Kinase-like_dom_sf"/>
</dbReference>
<proteinExistence type="predicted"/>
<evidence type="ECO:0000259" key="1">
    <source>
        <dbReference type="Pfam" id="PF01636"/>
    </source>
</evidence>
<feature type="domain" description="Aminoglycoside phosphotransferase" evidence="1">
    <location>
        <begin position="33"/>
        <end position="228"/>
    </location>
</feature>
<dbReference type="Gene3D" id="3.90.1200.10">
    <property type="match status" value="1"/>
</dbReference>
<gene>
    <name evidence="2" type="ORF">GCM10007173_12050</name>
</gene>
<accession>A0ABQ2DE78</accession>
<protein>
    <recommendedName>
        <fullName evidence="1">Aminoglycoside phosphotransferase domain-containing protein</fullName>
    </recommendedName>
</protein>
<name>A0ABQ2DE78_9MICC</name>
<dbReference type="SUPFAM" id="SSF56112">
    <property type="entry name" value="Protein kinase-like (PK-like)"/>
    <property type="match status" value="1"/>
</dbReference>
<sequence>MHTAERSVSLETIVQTAVSGLPLRIRRAQRTTINEGSAHLVVLLEDYAAVRVTRDRFTASRLRQRQQLVDSLPSGIGLTVPRSLGPVAEIEGYAAVATEFVAGAPCPAGEGEPEELQRLLEAVSSIDPVPLQRMLNEPLYFCGGANWYSIQIEEVIPRIYQQFRSLAREAIEALSHLEPEEQVFSHGDLGGYNVMWHRGRATGILDWDLSSMSDRSTDLASLGVWHGWEKLSKIASPHQVIRAGIRRNTFRLQQLGFLIVAQRPEAEISAAIGRANRWIAENLACK</sequence>
<dbReference type="Proteomes" id="UP000606115">
    <property type="component" value="Unassembled WGS sequence"/>
</dbReference>
<reference evidence="3" key="1">
    <citation type="journal article" date="2019" name="Int. J. Syst. Evol. Microbiol.">
        <title>The Global Catalogue of Microorganisms (GCM) 10K type strain sequencing project: providing services to taxonomists for standard genome sequencing and annotation.</title>
        <authorList>
            <consortium name="The Broad Institute Genomics Platform"/>
            <consortium name="The Broad Institute Genome Sequencing Center for Infectious Disease"/>
            <person name="Wu L."/>
            <person name="Ma J."/>
        </authorList>
    </citation>
    <scope>NUCLEOTIDE SEQUENCE [LARGE SCALE GENOMIC DNA]</scope>
    <source>
        <strain evidence="3">CGMCC 1.3685</strain>
    </source>
</reference>
<keyword evidence="3" id="KW-1185">Reference proteome</keyword>
<dbReference type="Pfam" id="PF01636">
    <property type="entry name" value="APH"/>
    <property type="match status" value="1"/>
</dbReference>
<evidence type="ECO:0000313" key="3">
    <source>
        <dbReference type="Proteomes" id="UP000606115"/>
    </source>
</evidence>
<dbReference type="EMBL" id="BMKX01000002">
    <property type="protein sequence ID" value="GGJ54958.1"/>
    <property type="molecule type" value="Genomic_DNA"/>
</dbReference>
<comment type="caution">
    <text evidence="2">The sequence shown here is derived from an EMBL/GenBank/DDBJ whole genome shotgun (WGS) entry which is preliminary data.</text>
</comment>
<organism evidence="2 3">
    <name type="scientific">Glutamicibacter ardleyensis</name>
    <dbReference type="NCBI Taxonomy" id="225894"/>
    <lineage>
        <taxon>Bacteria</taxon>
        <taxon>Bacillati</taxon>
        <taxon>Actinomycetota</taxon>
        <taxon>Actinomycetes</taxon>
        <taxon>Micrococcales</taxon>
        <taxon>Micrococcaceae</taxon>
        <taxon>Glutamicibacter</taxon>
    </lineage>
</organism>
<dbReference type="RefSeq" id="WP_188684427.1">
    <property type="nucleotide sequence ID" value="NZ_BMKX01000002.1"/>
</dbReference>
<dbReference type="InterPro" id="IPR002575">
    <property type="entry name" value="Aminoglycoside_PTrfase"/>
</dbReference>
<dbReference type="GeneID" id="303303585"/>